<dbReference type="InterPro" id="IPR002740">
    <property type="entry name" value="EVE_domain"/>
</dbReference>
<dbReference type="SUPFAM" id="SSF88697">
    <property type="entry name" value="PUA domain-like"/>
    <property type="match status" value="1"/>
</dbReference>
<dbReference type="CDD" id="cd21133">
    <property type="entry name" value="EVE"/>
    <property type="match status" value="1"/>
</dbReference>
<dbReference type="Pfam" id="PF01878">
    <property type="entry name" value="EVE"/>
    <property type="match status" value="2"/>
</dbReference>
<dbReference type="AlphaFoldDB" id="R4XDP6"/>
<dbReference type="eggNOG" id="KOG3383">
    <property type="taxonomic scope" value="Eukaryota"/>
</dbReference>
<proteinExistence type="predicted"/>
<name>R4XDP6_TAPDE</name>
<gene>
    <name evidence="5" type="ORF">TAPDE_004304</name>
</gene>
<comment type="subcellular location">
    <subcellularLocation>
        <location evidence="1">Nucleus</location>
    </subcellularLocation>
</comment>
<organism evidence="5 6">
    <name type="scientific">Taphrina deformans (strain PYCC 5710 / ATCC 11124 / CBS 356.35 / IMI 108563 / JCM 9778 / NBRC 8474)</name>
    <name type="common">Peach leaf curl fungus</name>
    <name type="synonym">Lalaria deformans</name>
    <dbReference type="NCBI Taxonomy" id="1097556"/>
    <lineage>
        <taxon>Eukaryota</taxon>
        <taxon>Fungi</taxon>
        <taxon>Dikarya</taxon>
        <taxon>Ascomycota</taxon>
        <taxon>Taphrinomycotina</taxon>
        <taxon>Taphrinomycetes</taxon>
        <taxon>Taphrinales</taxon>
        <taxon>Taphrinaceae</taxon>
        <taxon>Taphrina</taxon>
    </lineage>
</organism>
<comment type="caution">
    <text evidence="5">The sequence shown here is derived from an EMBL/GenBank/DDBJ whole genome shotgun (WGS) entry which is preliminary data.</text>
</comment>
<dbReference type="OrthoDB" id="41445at2759"/>
<dbReference type="Proteomes" id="UP000013776">
    <property type="component" value="Unassembled WGS sequence"/>
</dbReference>
<feature type="domain" description="EVE" evidence="4">
    <location>
        <begin position="54"/>
        <end position="145"/>
    </location>
</feature>
<evidence type="ECO:0000259" key="4">
    <source>
        <dbReference type="Pfam" id="PF01878"/>
    </source>
</evidence>
<evidence type="ECO:0000256" key="1">
    <source>
        <dbReference type="ARBA" id="ARBA00004123"/>
    </source>
</evidence>
<evidence type="ECO:0000313" key="5">
    <source>
        <dbReference type="EMBL" id="CCG83955.1"/>
    </source>
</evidence>
<feature type="compositionally biased region" description="Basic and acidic residues" evidence="3">
    <location>
        <begin position="247"/>
        <end position="271"/>
    </location>
</feature>
<dbReference type="PANTHER" id="PTHR14087">
    <property type="entry name" value="THYMOCYTE NUCLEAR PROTEIN 1"/>
    <property type="match status" value="1"/>
</dbReference>
<keyword evidence="6" id="KW-1185">Reference proteome</keyword>
<accession>R4XDP6</accession>
<sequence length="286" mass="32243">MGVKRKRPIQEASIQEPSRRSTRRGVALKVVNSNAPAGIEATKFTPVSLDLGPRYFLMKAEPESRIEKGKDVKFSIDDLRKVDVEPWDGVRNAEASKTMRERMKKDDYAFFYHSNTKEPGIAGIASIHKEGYADSSAWDPDHRNINQAILLLSTNAPAYYDSKSDQAKPKWYRVDVKYVRHMTRFITLRELKESQLPALQNMQLLKRPQLSVQRVSPAEWDCILELEKMPSAVSNAKKASGRKKIAKSADGEQHDTELTTKNDSSASHDMDQEVMAAIRDSHGGDA</sequence>
<dbReference type="Gene3D" id="3.10.590.10">
    <property type="entry name" value="ph1033 like domains"/>
    <property type="match status" value="1"/>
</dbReference>
<keyword evidence="2" id="KW-0539">Nucleus</keyword>
<evidence type="ECO:0000313" key="6">
    <source>
        <dbReference type="Proteomes" id="UP000013776"/>
    </source>
</evidence>
<reference evidence="5 6" key="1">
    <citation type="journal article" date="2013" name="MBio">
        <title>Genome sequencing of the plant pathogen Taphrina deformans, the causal agent of peach leaf curl.</title>
        <authorList>
            <person name="Cisse O.H."/>
            <person name="Almeida J.M.G.C.F."/>
            <person name="Fonseca A."/>
            <person name="Kumar A.A."/>
            <person name="Salojaervi J."/>
            <person name="Overmyer K."/>
            <person name="Hauser P.M."/>
            <person name="Pagni M."/>
        </authorList>
    </citation>
    <scope>NUCLEOTIDE SEQUENCE [LARGE SCALE GENOMIC DNA]</scope>
    <source>
        <strain evidence="6">PYCC 5710 / ATCC 11124 / CBS 356.35 / IMI 108563 / JCM 9778 / NBRC 8474</strain>
    </source>
</reference>
<evidence type="ECO:0000256" key="2">
    <source>
        <dbReference type="ARBA" id="ARBA00023242"/>
    </source>
</evidence>
<dbReference type="STRING" id="1097556.R4XDP6"/>
<dbReference type="InterPro" id="IPR052181">
    <property type="entry name" value="5hmC_binding"/>
</dbReference>
<feature type="region of interest" description="Disordered" evidence="3">
    <location>
        <begin position="233"/>
        <end position="271"/>
    </location>
</feature>
<dbReference type="VEuPathDB" id="FungiDB:TAPDE_004304"/>
<feature type="region of interest" description="Disordered" evidence="3">
    <location>
        <begin position="1"/>
        <end position="25"/>
    </location>
</feature>
<protein>
    <recommendedName>
        <fullName evidence="4">EVE domain-containing protein</fullName>
    </recommendedName>
</protein>
<dbReference type="InterPro" id="IPR047197">
    <property type="entry name" value="THYN1-like_EVE"/>
</dbReference>
<dbReference type="EMBL" id="CAHR02000191">
    <property type="protein sequence ID" value="CCG83955.1"/>
    <property type="molecule type" value="Genomic_DNA"/>
</dbReference>
<dbReference type="PANTHER" id="PTHR14087:SF7">
    <property type="entry name" value="THYMOCYTE NUCLEAR PROTEIN 1"/>
    <property type="match status" value="1"/>
</dbReference>
<dbReference type="InterPro" id="IPR015947">
    <property type="entry name" value="PUA-like_sf"/>
</dbReference>
<dbReference type="GO" id="GO:0005634">
    <property type="term" value="C:nucleus"/>
    <property type="evidence" value="ECO:0007669"/>
    <property type="project" value="UniProtKB-SubCell"/>
</dbReference>
<evidence type="ECO:0000256" key="3">
    <source>
        <dbReference type="SAM" id="MobiDB-lite"/>
    </source>
</evidence>
<feature type="domain" description="EVE" evidence="4">
    <location>
        <begin position="158"/>
        <end position="226"/>
    </location>
</feature>